<gene>
    <name evidence="1" type="ORF">OVA965_LOCUS5839</name>
    <name evidence="2" type="ORF">TMI583_LOCUS5836</name>
</gene>
<evidence type="ECO:0000313" key="3">
    <source>
        <dbReference type="Proteomes" id="UP000677228"/>
    </source>
</evidence>
<sequence length="249" mass="27935">MLTKFIPSSILKLLNQVFILQNYQQGSSDSRPTYQICKIYEMLFSASNGNCIRPLSFSESLMIYLFAGSSLSVKILDASSPSSSYETIHRWYQKQGNNNLVLPKGDIETTFDNNQIIGKSCSVFNPNKLSGVSTTVIHAVISEELRIQKQSLGLGLCCNEKKIQIACRQTTKKLNKSIESLNVSKKLSKTFDQIPSYCPKEKLNIIVGEPEFVNLSSLNAVKDILFNLRNSHLHSDSNPDNERKWMSVG</sequence>
<protein>
    <submittedName>
        <fullName evidence="1">Uncharacterized protein</fullName>
    </submittedName>
</protein>
<reference evidence="1" key="1">
    <citation type="submission" date="2021-02" db="EMBL/GenBank/DDBJ databases">
        <authorList>
            <person name="Nowell W R."/>
        </authorList>
    </citation>
    <scope>NUCLEOTIDE SEQUENCE</scope>
</reference>
<proteinExistence type="predicted"/>
<name>A0A8S2D260_9BILA</name>
<dbReference type="EMBL" id="CAJNOK010001688">
    <property type="protein sequence ID" value="CAF0824865.1"/>
    <property type="molecule type" value="Genomic_DNA"/>
</dbReference>
<comment type="caution">
    <text evidence="1">The sequence shown here is derived from an EMBL/GenBank/DDBJ whole genome shotgun (WGS) entry which is preliminary data.</text>
</comment>
<dbReference type="AlphaFoldDB" id="A0A8S2D260"/>
<organism evidence="1 3">
    <name type="scientific">Didymodactylos carnosus</name>
    <dbReference type="NCBI Taxonomy" id="1234261"/>
    <lineage>
        <taxon>Eukaryota</taxon>
        <taxon>Metazoa</taxon>
        <taxon>Spiralia</taxon>
        <taxon>Gnathifera</taxon>
        <taxon>Rotifera</taxon>
        <taxon>Eurotatoria</taxon>
        <taxon>Bdelloidea</taxon>
        <taxon>Philodinida</taxon>
        <taxon>Philodinidae</taxon>
        <taxon>Didymodactylos</taxon>
    </lineage>
</organism>
<accession>A0A8S2D260</accession>
<dbReference type="Proteomes" id="UP000677228">
    <property type="component" value="Unassembled WGS sequence"/>
</dbReference>
<evidence type="ECO:0000313" key="1">
    <source>
        <dbReference type="EMBL" id="CAF0824865.1"/>
    </source>
</evidence>
<dbReference type="Proteomes" id="UP000682733">
    <property type="component" value="Unassembled WGS sequence"/>
</dbReference>
<dbReference type="EMBL" id="CAJOBA010001688">
    <property type="protein sequence ID" value="CAF3609262.1"/>
    <property type="molecule type" value="Genomic_DNA"/>
</dbReference>
<evidence type="ECO:0000313" key="2">
    <source>
        <dbReference type="EMBL" id="CAF3609262.1"/>
    </source>
</evidence>